<feature type="transmembrane region" description="Helical" evidence="7">
    <location>
        <begin position="61"/>
        <end position="83"/>
    </location>
</feature>
<name>A0ABM1M5H5_NICVS</name>
<evidence type="ECO:0000256" key="7">
    <source>
        <dbReference type="RuleBase" id="RU910716"/>
    </source>
</evidence>
<evidence type="ECO:0000256" key="3">
    <source>
        <dbReference type="ARBA" id="ARBA00022475"/>
    </source>
</evidence>
<organism evidence="8 9">
    <name type="scientific">Nicrophorus vespilloides</name>
    <name type="common">Boreal carrion beetle</name>
    <dbReference type="NCBI Taxonomy" id="110193"/>
    <lineage>
        <taxon>Eukaryota</taxon>
        <taxon>Metazoa</taxon>
        <taxon>Ecdysozoa</taxon>
        <taxon>Arthropoda</taxon>
        <taxon>Hexapoda</taxon>
        <taxon>Insecta</taxon>
        <taxon>Pterygota</taxon>
        <taxon>Neoptera</taxon>
        <taxon>Endopterygota</taxon>
        <taxon>Coleoptera</taxon>
        <taxon>Polyphaga</taxon>
        <taxon>Staphyliniformia</taxon>
        <taxon>Silphidae</taxon>
        <taxon>Nicrophorinae</taxon>
        <taxon>Nicrophorus</taxon>
    </lineage>
</organism>
<gene>
    <name evidence="9" type="primary">LOC108557701</name>
</gene>
<protein>
    <recommendedName>
        <fullName evidence="7">XK-related protein</fullName>
    </recommendedName>
</protein>
<reference evidence="9" key="1">
    <citation type="submission" date="2025-08" db="UniProtKB">
        <authorList>
            <consortium name="RefSeq"/>
        </authorList>
    </citation>
    <scope>IDENTIFICATION</scope>
    <source>
        <tissue evidence="9">Whole Larva</tissue>
    </source>
</reference>
<keyword evidence="5 7" id="KW-1133">Transmembrane helix</keyword>
<feature type="transmembrane region" description="Helical" evidence="7">
    <location>
        <begin position="334"/>
        <end position="351"/>
    </location>
</feature>
<feature type="transmembrane region" description="Helical" evidence="7">
    <location>
        <begin position="423"/>
        <end position="447"/>
    </location>
</feature>
<feature type="transmembrane region" description="Helical" evidence="7">
    <location>
        <begin position="392"/>
        <end position="411"/>
    </location>
</feature>
<dbReference type="InterPro" id="IPR018629">
    <property type="entry name" value="XK-rel"/>
</dbReference>
<evidence type="ECO:0000256" key="6">
    <source>
        <dbReference type="ARBA" id="ARBA00023136"/>
    </source>
</evidence>
<feature type="transmembrane region" description="Helical" evidence="7">
    <location>
        <begin position="309"/>
        <end position="329"/>
    </location>
</feature>
<evidence type="ECO:0000256" key="1">
    <source>
        <dbReference type="ARBA" id="ARBA00004651"/>
    </source>
</evidence>
<evidence type="ECO:0000313" key="8">
    <source>
        <dbReference type="Proteomes" id="UP000695000"/>
    </source>
</evidence>
<evidence type="ECO:0000313" key="9">
    <source>
        <dbReference type="RefSeq" id="XP_017769825.1"/>
    </source>
</evidence>
<comment type="subcellular location">
    <subcellularLocation>
        <location evidence="1">Cell membrane</location>
        <topology evidence="1">Multi-pass membrane protein</topology>
    </subcellularLocation>
    <subcellularLocation>
        <location evidence="7">Membrane</location>
        <topology evidence="7">Multi-pass membrane protein</topology>
    </subcellularLocation>
</comment>
<proteinExistence type="inferred from homology"/>
<dbReference type="PANTHER" id="PTHR16024">
    <property type="entry name" value="XK-RELATED PROTEIN"/>
    <property type="match status" value="1"/>
</dbReference>
<feature type="transmembrane region" description="Helical" evidence="7">
    <location>
        <begin position="151"/>
        <end position="172"/>
    </location>
</feature>
<feature type="transmembrane region" description="Helical" evidence="7">
    <location>
        <begin position="30"/>
        <end position="49"/>
    </location>
</feature>
<keyword evidence="3" id="KW-1003">Cell membrane</keyword>
<dbReference type="Proteomes" id="UP000695000">
    <property type="component" value="Unplaced"/>
</dbReference>
<dbReference type="RefSeq" id="XP_017769825.1">
    <property type="nucleotide sequence ID" value="XM_017914336.1"/>
</dbReference>
<keyword evidence="6 7" id="KW-0472">Membrane</keyword>
<evidence type="ECO:0000256" key="4">
    <source>
        <dbReference type="ARBA" id="ARBA00022692"/>
    </source>
</evidence>
<evidence type="ECO:0000256" key="2">
    <source>
        <dbReference type="ARBA" id="ARBA00008789"/>
    </source>
</evidence>
<dbReference type="Pfam" id="PF09815">
    <property type="entry name" value="XK-related"/>
    <property type="match status" value="2"/>
</dbReference>
<dbReference type="GeneID" id="108557701"/>
<keyword evidence="8" id="KW-1185">Reference proteome</keyword>
<comment type="similarity">
    <text evidence="2 7">Belongs to the XK family.</text>
</comment>
<sequence>MAMMEPIPAVVKLTVLGYELTAKQNAYLNYLLPSVFGCAMYVVHFAVDLGLVYRLYKEDEAIWAGLSIFFMYLPALACFTLTVSSCDMWPEYERFGCKSFKWIVTKIIEHAFFPIWSMWRYAEKIFWSIEGVRGADEEALQNCSAPRTVEFYFFLQGFLHTIPQILLQLHILTRNIVNRNKETIDIQAASILVNICILAGTTVLYQRFKTQKVGGKDYPWFKPYKCLYDPSVDYVDGTRSRKVGIIYRTRETAQAIRKSLTVDVESTTSSDYYMQPVEGGIDEVDIAIQPIRYIRALPEDDLVGKVVSFLWWMCFLLARFFAISTFAYFYPRDVIWLLVSHFILCVAILLYDVRAYVVRRTKAVFFIFIGLVYIFCIIEFKKKFKKARLIYTGYFLLVFIENLTMCLVWWYSELEDIYNVWWFKFSFNMTLICSFLSFTTMMLYTCVNRPDKVIVGKEVISEVRSC</sequence>
<dbReference type="PANTHER" id="PTHR16024:SF27">
    <property type="entry name" value="XK-RELATED PROTEIN"/>
    <property type="match status" value="1"/>
</dbReference>
<feature type="transmembrane region" description="Helical" evidence="7">
    <location>
        <begin position="184"/>
        <end position="205"/>
    </location>
</feature>
<keyword evidence="4 7" id="KW-0812">Transmembrane</keyword>
<dbReference type="InterPro" id="IPR050895">
    <property type="entry name" value="XK-related_scramblase"/>
</dbReference>
<accession>A0ABM1M5H5</accession>
<feature type="transmembrane region" description="Helical" evidence="7">
    <location>
        <begin position="363"/>
        <end position="380"/>
    </location>
</feature>
<evidence type="ECO:0000256" key="5">
    <source>
        <dbReference type="ARBA" id="ARBA00022989"/>
    </source>
</evidence>